<dbReference type="EMBL" id="FNHI01000005">
    <property type="protein sequence ID" value="SDM21281.1"/>
    <property type="molecule type" value="Genomic_DNA"/>
</dbReference>
<evidence type="ECO:0000313" key="1">
    <source>
        <dbReference type="EMBL" id="SDM21281.1"/>
    </source>
</evidence>
<reference evidence="2" key="1">
    <citation type="submission" date="2016-10" db="EMBL/GenBank/DDBJ databases">
        <authorList>
            <person name="Varghese N."/>
            <person name="Submissions S."/>
        </authorList>
    </citation>
    <scope>NUCLEOTIDE SEQUENCE [LARGE SCALE GENOMIC DNA]</scope>
    <source>
        <strain evidence="2">CGMCC 4.7042</strain>
    </source>
</reference>
<gene>
    <name evidence="1" type="ORF">SAMN05444921_105147</name>
</gene>
<dbReference type="GeneID" id="40829275"/>
<evidence type="ECO:0008006" key="3">
    <source>
        <dbReference type="Google" id="ProtNLM"/>
    </source>
</evidence>
<keyword evidence="2" id="KW-1185">Reference proteome</keyword>
<proteinExistence type="predicted"/>
<name>A0A1G9RDM7_9ACTN</name>
<dbReference type="RefSeq" id="WP_093653491.1">
    <property type="nucleotide sequence ID" value="NZ_FNHI01000005.1"/>
</dbReference>
<accession>A0A1G9RDM7</accession>
<sequence>MPGSTTLGPGHGVDAIEHPDAQRLASVMRELHRLLEAAGPDRITDPQVAALCGGEAHRREEFTDWTGRVAHRLEKATGH</sequence>
<dbReference type="Proteomes" id="UP000199063">
    <property type="component" value="Unassembled WGS sequence"/>
</dbReference>
<protein>
    <recommendedName>
        <fullName evidence="3">CdiI immunity protein domain-containing protein</fullName>
    </recommendedName>
</protein>
<evidence type="ECO:0000313" key="2">
    <source>
        <dbReference type="Proteomes" id="UP000199063"/>
    </source>
</evidence>
<organism evidence="1 2">
    <name type="scientific">Streptomyces wuyuanensis</name>
    <dbReference type="NCBI Taxonomy" id="1196353"/>
    <lineage>
        <taxon>Bacteria</taxon>
        <taxon>Bacillati</taxon>
        <taxon>Actinomycetota</taxon>
        <taxon>Actinomycetes</taxon>
        <taxon>Kitasatosporales</taxon>
        <taxon>Streptomycetaceae</taxon>
        <taxon>Streptomyces</taxon>
    </lineage>
</organism>
<dbReference type="STRING" id="1196353.SAMN05444921_105147"/>
<dbReference type="AlphaFoldDB" id="A0A1G9RDM7"/>
<dbReference type="OrthoDB" id="3872514at2"/>